<evidence type="ECO:0000256" key="2">
    <source>
        <dbReference type="SAM" id="MobiDB-lite"/>
    </source>
</evidence>
<dbReference type="SUPFAM" id="SSF54909">
    <property type="entry name" value="Dimeric alpha+beta barrel"/>
    <property type="match status" value="1"/>
</dbReference>
<proteinExistence type="inferred from homology"/>
<feature type="domain" description="YCII-related" evidence="3">
    <location>
        <begin position="14"/>
        <end position="105"/>
    </location>
</feature>
<dbReference type="Pfam" id="PF03795">
    <property type="entry name" value="YCII"/>
    <property type="match status" value="1"/>
</dbReference>
<dbReference type="Proteomes" id="UP001183410">
    <property type="component" value="Unassembled WGS sequence"/>
</dbReference>
<dbReference type="Gene3D" id="3.30.70.1060">
    <property type="entry name" value="Dimeric alpha+beta barrel"/>
    <property type="match status" value="1"/>
</dbReference>
<dbReference type="InterPro" id="IPR011008">
    <property type="entry name" value="Dimeric_a/b-barrel"/>
</dbReference>
<accession>A0ABU2JT84</accession>
<evidence type="ECO:0000256" key="1">
    <source>
        <dbReference type="ARBA" id="ARBA00007689"/>
    </source>
</evidence>
<dbReference type="EMBL" id="JAVREO010000010">
    <property type="protein sequence ID" value="MDT0268200.1"/>
    <property type="molecule type" value="Genomic_DNA"/>
</dbReference>
<feature type="region of interest" description="Disordered" evidence="2">
    <location>
        <begin position="48"/>
        <end position="75"/>
    </location>
</feature>
<dbReference type="PANTHER" id="PTHR35174:SF3">
    <property type="entry name" value="BLL7171 PROTEIN"/>
    <property type="match status" value="1"/>
</dbReference>
<evidence type="ECO:0000313" key="5">
    <source>
        <dbReference type="Proteomes" id="UP001183410"/>
    </source>
</evidence>
<name>A0ABU2JT84_9ACTN</name>
<dbReference type="InterPro" id="IPR005545">
    <property type="entry name" value="YCII"/>
</dbReference>
<organism evidence="4 5">
    <name type="scientific">Streptomyces chisholmiae</name>
    <dbReference type="NCBI Taxonomy" id="3075540"/>
    <lineage>
        <taxon>Bacteria</taxon>
        <taxon>Bacillati</taxon>
        <taxon>Actinomycetota</taxon>
        <taxon>Actinomycetes</taxon>
        <taxon>Kitasatosporales</taxon>
        <taxon>Streptomycetaceae</taxon>
        <taxon>Streptomyces</taxon>
    </lineage>
</organism>
<evidence type="ECO:0000313" key="4">
    <source>
        <dbReference type="EMBL" id="MDT0268200.1"/>
    </source>
</evidence>
<reference evidence="5" key="1">
    <citation type="submission" date="2023-07" db="EMBL/GenBank/DDBJ databases">
        <title>30 novel species of actinomycetes from the DSMZ collection.</title>
        <authorList>
            <person name="Nouioui I."/>
        </authorList>
    </citation>
    <scope>NUCLEOTIDE SEQUENCE [LARGE SCALE GENOMIC DNA]</scope>
    <source>
        <strain evidence="5">DSM 44915</strain>
    </source>
</reference>
<keyword evidence="5" id="KW-1185">Reference proteome</keyword>
<comment type="similarity">
    <text evidence="1">Belongs to the YciI family.</text>
</comment>
<gene>
    <name evidence="4" type="ORF">RM844_18105</name>
</gene>
<evidence type="ECO:0000259" key="3">
    <source>
        <dbReference type="Pfam" id="PF03795"/>
    </source>
</evidence>
<dbReference type="RefSeq" id="WP_311668287.1">
    <property type="nucleotide sequence ID" value="NZ_JAVREO010000010.1"/>
</dbReference>
<sequence length="129" mass="13669">MQYMVQIASKASTWEADMAGYSEADTEALFAFMAELNEELQRNGELVDARGLGGPGAATTVQATDGGEPRVSEGLDAGREEILAGYWVIEVSSHERAVEIAHRLSTCPGVGGKPSNEPVELHALPVEPA</sequence>
<protein>
    <submittedName>
        <fullName evidence="4">YciI family protein</fullName>
    </submittedName>
</protein>
<dbReference type="PANTHER" id="PTHR35174">
    <property type="entry name" value="BLL7171 PROTEIN-RELATED"/>
    <property type="match status" value="1"/>
</dbReference>
<comment type="caution">
    <text evidence="4">The sequence shown here is derived from an EMBL/GenBank/DDBJ whole genome shotgun (WGS) entry which is preliminary data.</text>
</comment>